<dbReference type="AlphaFoldDB" id="T1B7F9"/>
<protein>
    <submittedName>
        <fullName evidence="1">Alpha-L-rhamnosidase</fullName>
    </submittedName>
</protein>
<name>T1B7F9_9ZZZZ</name>
<evidence type="ECO:0000313" key="1">
    <source>
        <dbReference type="EMBL" id="EQD68886.1"/>
    </source>
</evidence>
<dbReference type="EMBL" id="AUZX01005137">
    <property type="protein sequence ID" value="EQD68886.1"/>
    <property type="molecule type" value="Genomic_DNA"/>
</dbReference>
<dbReference type="SUPFAM" id="SSF48208">
    <property type="entry name" value="Six-hairpin glycosidases"/>
    <property type="match status" value="1"/>
</dbReference>
<gene>
    <name evidence="1" type="ORF">B1A_07115</name>
</gene>
<dbReference type="PANTHER" id="PTHR34987">
    <property type="entry name" value="C, PUTATIVE (AFU_ORTHOLOGUE AFUA_3G02880)-RELATED"/>
    <property type="match status" value="1"/>
</dbReference>
<dbReference type="PANTHER" id="PTHR34987:SF4">
    <property type="entry name" value="ALPHA-L-RHAMNOSIDASE C-TERMINAL DOMAIN-CONTAINING PROTEIN"/>
    <property type="match status" value="1"/>
</dbReference>
<reference evidence="1" key="2">
    <citation type="journal article" date="2014" name="ISME J.">
        <title>Microbial stratification in low pH oxic and suboxic macroscopic growths along an acid mine drainage.</title>
        <authorList>
            <person name="Mendez-Garcia C."/>
            <person name="Mesa V."/>
            <person name="Sprenger R.R."/>
            <person name="Richter M."/>
            <person name="Diez M.S."/>
            <person name="Solano J."/>
            <person name="Bargiela R."/>
            <person name="Golyshina O.V."/>
            <person name="Manteca A."/>
            <person name="Ramos J.L."/>
            <person name="Gallego J.R."/>
            <person name="Llorente I."/>
            <person name="Martins Dos Santos V.A."/>
            <person name="Jensen O.N."/>
            <person name="Pelaez A.I."/>
            <person name="Sanchez J."/>
            <person name="Ferrer M."/>
        </authorList>
    </citation>
    <scope>NUCLEOTIDE SEQUENCE</scope>
</reference>
<dbReference type="Gene3D" id="1.50.10.10">
    <property type="match status" value="1"/>
</dbReference>
<reference evidence="1" key="1">
    <citation type="submission" date="2013-08" db="EMBL/GenBank/DDBJ databases">
        <authorList>
            <person name="Mendez C."/>
            <person name="Richter M."/>
            <person name="Ferrer M."/>
            <person name="Sanchez J."/>
        </authorList>
    </citation>
    <scope>NUCLEOTIDE SEQUENCE</scope>
</reference>
<dbReference type="GO" id="GO:0005975">
    <property type="term" value="P:carbohydrate metabolic process"/>
    <property type="evidence" value="ECO:0007669"/>
    <property type="project" value="InterPro"/>
</dbReference>
<dbReference type="InterPro" id="IPR012341">
    <property type="entry name" value="6hp_glycosidase-like_sf"/>
</dbReference>
<organism evidence="1">
    <name type="scientific">mine drainage metagenome</name>
    <dbReference type="NCBI Taxonomy" id="410659"/>
    <lineage>
        <taxon>unclassified sequences</taxon>
        <taxon>metagenomes</taxon>
        <taxon>ecological metagenomes</taxon>
    </lineage>
</organism>
<feature type="non-terminal residue" evidence="1">
    <location>
        <position position="151"/>
    </location>
</feature>
<dbReference type="InterPro" id="IPR008928">
    <property type="entry name" value="6-hairpin_glycosidase_sf"/>
</dbReference>
<feature type="non-terminal residue" evidence="1">
    <location>
        <position position="1"/>
    </location>
</feature>
<sequence>FAGHLENIVTAWLHPMLAKGSWDEIGYHGVVLACRNGLIPAVQRAAAIRFLKAHLMACFPNNAAAPRLSNPGVQSHQLITPYFSYYAFPPLIESGEMDFVLDQYRACWGWALDQGLTTQPEVFDLNWSHCHIWASSPTAQLTQYVLGLQAC</sequence>
<accession>T1B7F9</accession>
<comment type="caution">
    <text evidence="1">The sequence shown here is derived from an EMBL/GenBank/DDBJ whole genome shotgun (WGS) entry which is preliminary data.</text>
</comment>
<proteinExistence type="predicted"/>